<proteinExistence type="predicted"/>
<protein>
    <submittedName>
        <fullName evidence="2">AAA family ATPase</fullName>
    </submittedName>
</protein>
<dbReference type="Gene3D" id="3.40.50.300">
    <property type="entry name" value="P-loop containing nucleotide triphosphate hydrolases"/>
    <property type="match status" value="1"/>
</dbReference>
<evidence type="ECO:0000259" key="1">
    <source>
        <dbReference type="SMART" id="SM00382"/>
    </source>
</evidence>
<evidence type="ECO:0000313" key="2">
    <source>
        <dbReference type="EMBL" id="PRM94362.1"/>
    </source>
</evidence>
<comment type="caution">
    <text evidence="2">The sequence shown here is derived from an EMBL/GenBank/DDBJ whole genome shotgun (WGS) entry which is preliminary data.</text>
</comment>
<dbReference type="Proteomes" id="UP000238281">
    <property type="component" value="Unassembled WGS sequence"/>
</dbReference>
<dbReference type="PANTHER" id="PTHR42990">
    <property type="entry name" value="ATPASE"/>
    <property type="match status" value="1"/>
</dbReference>
<organism evidence="2 3">
    <name type="scientific">Aliarcobacter cryaerophilus</name>
    <dbReference type="NCBI Taxonomy" id="28198"/>
    <lineage>
        <taxon>Bacteria</taxon>
        <taxon>Pseudomonadati</taxon>
        <taxon>Campylobacterota</taxon>
        <taxon>Epsilonproteobacteria</taxon>
        <taxon>Campylobacterales</taxon>
        <taxon>Arcobacteraceae</taxon>
        <taxon>Aliarcobacter</taxon>
    </lineage>
</organism>
<name>A0A2S9T695_9BACT</name>
<dbReference type="InterPro" id="IPR041682">
    <property type="entry name" value="AAA_14"/>
</dbReference>
<dbReference type="Pfam" id="PF13173">
    <property type="entry name" value="AAA_14"/>
    <property type="match status" value="1"/>
</dbReference>
<feature type="domain" description="AAA+ ATPase" evidence="1">
    <location>
        <begin position="35"/>
        <end position="153"/>
    </location>
</feature>
<dbReference type="InterPro" id="IPR003593">
    <property type="entry name" value="AAA+_ATPase"/>
</dbReference>
<dbReference type="AlphaFoldDB" id="A0A2S9T695"/>
<gene>
    <name evidence="2" type="ORF">CJ673_07645</name>
</gene>
<dbReference type="InterPro" id="IPR027417">
    <property type="entry name" value="P-loop_NTPase"/>
</dbReference>
<dbReference type="EMBL" id="NXGE01000004">
    <property type="protein sequence ID" value="PRM94362.1"/>
    <property type="molecule type" value="Genomic_DNA"/>
</dbReference>
<reference evidence="2 3" key="1">
    <citation type="submission" date="2017-09" db="EMBL/GenBank/DDBJ databases">
        <title>Reassesment of A. cryaerophilus.</title>
        <authorList>
            <person name="Perez-Cataluna A."/>
            <person name="Collado L."/>
            <person name="Salgado O."/>
            <person name="Lefinanco V."/>
            <person name="Figueras M.J."/>
        </authorList>
    </citation>
    <scope>NUCLEOTIDE SEQUENCE [LARGE SCALE GENOMIC DNA]</scope>
    <source>
        <strain evidence="2 3">LMG 10210</strain>
    </source>
</reference>
<dbReference type="RefSeq" id="WP_105915633.1">
    <property type="nucleotide sequence ID" value="NZ_NXGE01000004.1"/>
</dbReference>
<accession>A0A2S9T695</accession>
<dbReference type="PANTHER" id="PTHR42990:SF1">
    <property type="entry name" value="AAA+ ATPASE DOMAIN-CONTAINING PROTEIN"/>
    <property type="match status" value="1"/>
</dbReference>
<dbReference type="CDD" id="cd00009">
    <property type="entry name" value="AAA"/>
    <property type="match status" value="1"/>
</dbReference>
<dbReference type="SUPFAM" id="SSF52540">
    <property type="entry name" value="P-loop containing nucleoside triphosphate hydrolases"/>
    <property type="match status" value="1"/>
</dbReference>
<evidence type="ECO:0000313" key="3">
    <source>
        <dbReference type="Proteomes" id="UP000238281"/>
    </source>
</evidence>
<dbReference type="SMART" id="SM00382">
    <property type="entry name" value="AAA"/>
    <property type="match status" value="1"/>
</dbReference>
<sequence>MKTILNNLFELSNNKLQNTRTQYHRFLYYKLLKSDSKFSGVYGSRGVGKTTLLLQIANSFKLKSDEILYISCDHPILANVSLFELAQEFVNYGGKCILIDEVHEANNFEQELKSIYDFLDIKVLFSGSSAIKLTNPSFTRRYGMYHLPILSFKEYLELKLNKSFESQSLENILENHVDIANDIIKNLENEKILKNFEEYIKIGAYPFYFENKDNFTQMVLDTINTILYSDLGSIYNISGDKINSLRKLLTSICVSNPLELSIESLAQKVGTSKVTLYKYIELLHKAELLRHVVYEGKRFKSMQKPDKLYLANTTLLSSLCLEPQIGTLRESFFASQLSVKNSIYYVDKGDFLINEKYTFEIGGKNKDFSQIKDIENSYVASDSIEVGFKNKIPLWIFGFLY</sequence>